<evidence type="ECO:0000313" key="2">
    <source>
        <dbReference type="EMBL" id="KAG8090054.1"/>
    </source>
</evidence>
<keyword evidence="1" id="KW-0812">Transmembrane</keyword>
<evidence type="ECO:0000256" key="1">
    <source>
        <dbReference type="SAM" id="Phobius"/>
    </source>
</evidence>
<dbReference type="AlphaFoldDB" id="A0A8J5WKI6"/>
<comment type="caution">
    <text evidence="2">The sequence shown here is derived from an EMBL/GenBank/DDBJ whole genome shotgun (WGS) entry which is preliminary data.</text>
</comment>
<keyword evidence="1" id="KW-1133">Transmembrane helix</keyword>
<keyword evidence="1" id="KW-0472">Membrane</keyword>
<dbReference type="Proteomes" id="UP000729402">
    <property type="component" value="Unassembled WGS sequence"/>
</dbReference>
<reference evidence="2" key="2">
    <citation type="submission" date="2021-02" db="EMBL/GenBank/DDBJ databases">
        <authorList>
            <person name="Kimball J.A."/>
            <person name="Haas M.W."/>
            <person name="Macchietto M."/>
            <person name="Kono T."/>
            <person name="Duquette J."/>
            <person name="Shao M."/>
        </authorList>
    </citation>
    <scope>NUCLEOTIDE SEQUENCE</scope>
    <source>
        <tissue evidence="2">Fresh leaf tissue</tissue>
    </source>
</reference>
<reference evidence="2" key="1">
    <citation type="journal article" date="2021" name="bioRxiv">
        <title>Whole Genome Assembly and Annotation of Northern Wild Rice, Zizania palustris L., Supports a Whole Genome Duplication in the Zizania Genus.</title>
        <authorList>
            <person name="Haas M."/>
            <person name="Kono T."/>
            <person name="Macchietto M."/>
            <person name="Millas R."/>
            <person name="McGilp L."/>
            <person name="Shao M."/>
            <person name="Duquette J."/>
            <person name="Hirsch C.N."/>
            <person name="Kimball J."/>
        </authorList>
    </citation>
    <scope>NUCLEOTIDE SEQUENCE</scope>
    <source>
        <tissue evidence="2">Fresh leaf tissue</tissue>
    </source>
</reference>
<sequence>MAGRKEVKHPACWVSLELLCFLKSIEMAAITTASPTIVCRVLVIAAVAIVGLLFATAAAGDQSSKVHLDYDYAYCVQGCEWPECYLECRRVGFKYGRCYQNGPLLDCCCIRENELAPAAAAPAHAFLHP</sequence>
<protein>
    <submittedName>
        <fullName evidence="2">Uncharacterized protein</fullName>
    </submittedName>
</protein>
<dbReference type="EMBL" id="JAAALK010000081">
    <property type="protein sequence ID" value="KAG8090054.1"/>
    <property type="molecule type" value="Genomic_DNA"/>
</dbReference>
<proteinExistence type="predicted"/>
<feature type="transmembrane region" description="Helical" evidence="1">
    <location>
        <begin position="37"/>
        <end position="59"/>
    </location>
</feature>
<evidence type="ECO:0000313" key="3">
    <source>
        <dbReference type="Proteomes" id="UP000729402"/>
    </source>
</evidence>
<name>A0A8J5WKI6_ZIZPA</name>
<keyword evidence="3" id="KW-1185">Reference proteome</keyword>
<gene>
    <name evidence="2" type="ORF">GUJ93_ZPchr0011g27108</name>
</gene>
<accession>A0A8J5WKI6</accession>
<organism evidence="2 3">
    <name type="scientific">Zizania palustris</name>
    <name type="common">Northern wild rice</name>
    <dbReference type="NCBI Taxonomy" id="103762"/>
    <lineage>
        <taxon>Eukaryota</taxon>
        <taxon>Viridiplantae</taxon>
        <taxon>Streptophyta</taxon>
        <taxon>Embryophyta</taxon>
        <taxon>Tracheophyta</taxon>
        <taxon>Spermatophyta</taxon>
        <taxon>Magnoliopsida</taxon>
        <taxon>Liliopsida</taxon>
        <taxon>Poales</taxon>
        <taxon>Poaceae</taxon>
        <taxon>BOP clade</taxon>
        <taxon>Oryzoideae</taxon>
        <taxon>Oryzeae</taxon>
        <taxon>Zizaniinae</taxon>
        <taxon>Zizania</taxon>
    </lineage>
</organism>